<dbReference type="CDD" id="cd17574">
    <property type="entry name" value="REC_OmpR"/>
    <property type="match status" value="1"/>
</dbReference>
<dbReference type="InterPro" id="IPR039420">
    <property type="entry name" value="WalR-like"/>
</dbReference>
<dbReference type="SUPFAM" id="SSF52172">
    <property type="entry name" value="CheY-like"/>
    <property type="match status" value="1"/>
</dbReference>
<dbReference type="PANTHER" id="PTHR48111:SF40">
    <property type="entry name" value="PHOSPHATE REGULON TRANSCRIPTIONAL REGULATORY PROTEIN PHOB"/>
    <property type="match status" value="1"/>
</dbReference>
<name>A0A7M3MFS1_9BACT</name>
<dbReference type="GO" id="GO:0032993">
    <property type="term" value="C:protein-DNA complex"/>
    <property type="evidence" value="ECO:0007669"/>
    <property type="project" value="TreeGrafter"/>
</dbReference>
<dbReference type="RefSeq" id="WP_144302544.1">
    <property type="nucleotide sequence ID" value="NZ_QMIE01000005.1"/>
</dbReference>
<dbReference type="EMBL" id="QMIE01000005">
    <property type="protein sequence ID" value="TVM17891.1"/>
    <property type="molecule type" value="Genomic_DNA"/>
</dbReference>
<proteinExistence type="predicted"/>
<dbReference type="Pfam" id="PF00072">
    <property type="entry name" value="Response_reg"/>
    <property type="match status" value="1"/>
</dbReference>
<dbReference type="GO" id="GO:0000156">
    <property type="term" value="F:phosphorelay response regulator activity"/>
    <property type="evidence" value="ECO:0007669"/>
    <property type="project" value="TreeGrafter"/>
</dbReference>
<dbReference type="InterPro" id="IPR001789">
    <property type="entry name" value="Sig_transdc_resp-reg_receiver"/>
</dbReference>
<dbReference type="Proteomes" id="UP000448292">
    <property type="component" value="Unassembled WGS sequence"/>
</dbReference>
<dbReference type="Gene3D" id="3.40.50.2300">
    <property type="match status" value="1"/>
</dbReference>
<reference evidence="6 7" key="1">
    <citation type="submission" date="2018-06" db="EMBL/GenBank/DDBJ databases">
        <title>Complete genome of Desulfovibrio indonesiensis P37SLT.</title>
        <authorList>
            <person name="Crispim J.S."/>
            <person name="Vidigal P.M.P."/>
            <person name="Silva L.C.F."/>
            <person name="Laguardia C.N."/>
            <person name="Araujo L.C."/>
            <person name="Dias R.S."/>
            <person name="Sousa M.P."/>
            <person name="Paula S.O."/>
            <person name="Silva C."/>
        </authorList>
    </citation>
    <scope>NUCLEOTIDE SEQUENCE [LARGE SCALE GENOMIC DNA]</scope>
    <source>
        <strain evidence="6 7">P37SLT</strain>
    </source>
</reference>
<dbReference type="SMART" id="SM00448">
    <property type="entry name" value="REC"/>
    <property type="match status" value="1"/>
</dbReference>
<evidence type="ECO:0000313" key="7">
    <source>
        <dbReference type="Proteomes" id="UP000448292"/>
    </source>
</evidence>
<organism evidence="6 7">
    <name type="scientific">Oceanidesulfovibrio indonesiensis</name>
    <dbReference type="NCBI Taxonomy" id="54767"/>
    <lineage>
        <taxon>Bacteria</taxon>
        <taxon>Pseudomonadati</taxon>
        <taxon>Thermodesulfobacteriota</taxon>
        <taxon>Desulfovibrionia</taxon>
        <taxon>Desulfovibrionales</taxon>
        <taxon>Desulfovibrionaceae</taxon>
        <taxon>Oceanidesulfovibrio</taxon>
    </lineage>
</organism>
<evidence type="ECO:0000256" key="3">
    <source>
        <dbReference type="ARBA" id="ARBA00023125"/>
    </source>
</evidence>
<dbReference type="InterPro" id="IPR011006">
    <property type="entry name" value="CheY-like_superfamily"/>
</dbReference>
<sequence length="130" mass="13999">MTKPIRVLLVDDEADFVETLAERLEIRGFEPSVALDGPAALERLKNFGPDVMVLDLKMPGMGGLEVLREGLRKSPKLPVIMLTGHGSEQERDEALASGASTYLQKPIDIETLAKLLEETTSAGAAPAEEA</sequence>
<dbReference type="GO" id="GO:0006355">
    <property type="term" value="P:regulation of DNA-templated transcription"/>
    <property type="evidence" value="ECO:0007669"/>
    <property type="project" value="TreeGrafter"/>
</dbReference>
<feature type="modified residue" description="4-aspartylphosphate" evidence="4">
    <location>
        <position position="55"/>
    </location>
</feature>
<feature type="domain" description="Response regulatory" evidence="5">
    <location>
        <begin position="6"/>
        <end position="120"/>
    </location>
</feature>
<dbReference type="PROSITE" id="PS50110">
    <property type="entry name" value="RESPONSE_REGULATORY"/>
    <property type="match status" value="1"/>
</dbReference>
<keyword evidence="2" id="KW-0902">Two-component regulatory system</keyword>
<dbReference type="AlphaFoldDB" id="A0A7M3MFS1"/>
<gene>
    <name evidence="6" type="ORF">DPQ33_07210</name>
</gene>
<protein>
    <submittedName>
        <fullName evidence="6">Response regulator</fullName>
    </submittedName>
</protein>
<accession>A0A7M3MFS1</accession>
<comment type="caution">
    <text evidence="6">The sequence shown here is derived from an EMBL/GenBank/DDBJ whole genome shotgun (WGS) entry which is preliminary data.</text>
</comment>
<evidence type="ECO:0000313" key="6">
    <source>
        <dbReference type="EMBL" id="TVM17891.1"/>
    </source>
</evidence>
<keyword evidence="3" id="KW-0238">DNA-binding</keyword>
<evidence type="ECO:0000256" key="2">
    <source>
        <dbReference type="ARBA" id="ARBA00023012"/>
    </source>
</evidence>
<evidence type="ECO:0000256" key="1">
    <source>
        <dbReference type="ARBA" id="ARBA00022553"/>
    </source>
</evidence>
<dbReference type="OrthoDB" id="9800029at2"/>
<evidence type="ECO:0000259" key="5">
    <source>
        <dbReference type="PROSITE" id="PS50110"/>
    </source>
</evidence>
<dbReference type="GO" id="GO:0000976">
    <property type="term" value="F:transcription cis-regulatory region binding"/>
    <property type="evidence" value="ECO:0007669"/>
    <property type="project" value="TreeGrafter"/>
</dbReference>
<dbReference type="GO" id="GO:0005829">
    <property type="term" value="C:cytosol"/>
    <property type="evidence" value="ECO:0007669"/>
    <property type="project" value="TreeGrafter"/>
</dbReference>
<keyword evidence="7" id="KW-1185">Reference proteome</keyword>
<dbReference type="PANTHER" id="PTHR48111">
    <property type="entry name" value="REGULATOR OF RPOS"/>
    <property type="match status" value="1"/>
</dbReference>
<keyword evidence="1 4" id="KW-0597">Phosphoprotein</keyword>
<evidence type="ECO:0000256" key="4">
    <source>
        <dbReference type="PROSITE-ProRule" id="PRU00169"/>
    </source>
</evidence>